<evidence type="ECO:0000313" key="1">
    <source>
        <dbReference type="EMBL" id="KAK0152831.1"/>
    </source>
</evidence>
<name>A0AA47N752_MERPO</name>
<sequence length="231" mass="26495">MGVGHVMTPVAKIINPIQEEKKAKQHRSFKLFLEEMSAEELFHQTEVRWLSKDVTENLNHLNQQLHGKDKTICDMFSAVKTFKAKLSFYLQQVKNKRLQPFPSVVKMLESHAVDVLVGHKYSDLSKLGQEFEDKFNDFDKLEPCVAFIANTFMEVDIGEISEQMAELFSVNPVEMENRPCLVDPEIYKNIHQAALKESALFGSTYLCEAAFSDMNVMKSKFITSLTDEHIN</sequence>
<dbReference type="Proteomes" id="UP001174136">
    <property type="component" value="Unassembled WGS sequence"/>
</dbReference>
<comment type="caution">
    <text evidence="1">The sequence shown here is derived from an EMBL/GenBank/DDBJ whole genome shotgun (WGS) entry which is preliminary data.</text>
</comment>
<organism evidence="1 2">
    <name type="scientific">Merluccius polli</name>
    <name type="common">Benguela hake</name>
    <name type="synonym">Merluccius cadenati</name>
    <dbReference type="NCBI Taxonomy" id="89951"/>
    <lineage>
        <taxon>Eukaryota</taxon>
        <taxon>Metazoa</taxon>
        <taxon>Chordata</taxon>
        <taxon>Craniata</taxon>
        <taxon>Vertebrata</taxon>
        <taxon>Euteleostomi</taxon>
        <taxon>Actinopterygii</taxon>
        <taxon>Neopterygii</taxon>
        <taxon>Teleostei</taxon>
        <taxon>Neoteleostei</taxon>
        <taxon>Acanthomorphata</taxon>
        <taxon>Zeiogadaria</taxon>
        <taxon>Gadariae</taxon>
        <taxon>Gadiformes</taxon>
        <taxon>Gadoidei</taxon>
        <taxon>Merlucciidae</taxon>
        <taxon>Merluccius</taxon>
    </lineage>
</organism>
<accession>A0AA47N752</accession>
<evidence type="ECO:0000313" key="2">
    <source>
        <dbReference type="Proteomes" id="UP001174136"/>
    </source>
</evidence>
<dbReference type="EMBL" id="JAOPHQ010000887">
    <property type="protein sequence ID" value="KAK0152831.1"/>
    <property type="molecule type" value="Genomic_DNA"/>
</dbReference>
<dbReference type="PANTHER" id="PTHR45913">
    <property type="entry name" value="EPM2A-INTERACTING PROTEIN 1"/>
    <property type="match status" value="1"/>
</dbReference>
<reference evidence="1" key="1">
    <citation type="journal article" date="2023" name="Front. Mar. Sci.">
        <title>A new Merluccius polli reference genome to investigate the effects of global change in West African waters.</title>
        <authorList>
            <person name="Mateo J.L."/>
            <person name="Blanco-Fernandez C."/>
            <person name="Garcia-Vazquez E."/>
            <person name="Machado-Schiaffino G."/>
        </authorList>
    </citation>
    <scope>NUCLEOTIDE SEQUENCE</scope>
    <source>
        <strain evidence="1">C29</strain>
        <tissue evidence="1">Fin</tissue>
    </source>
</reference>
<dbReference type="AlphaFoldDB" id="A0AA47N752"/>
<keyword evidence="2" id="KW-1185">Reference proteome</keyword>
<proteinExistence type="predicted"/>
<protein>
    <submittedName>
        <fullName evidence="1">General transcription factor II-I repeat domain-containing protein 2B</fullName>
    </submittedName>
</protein>
<dbReference type="PANTHER" id="PTHR45913:SF21">
    <property type="entry name" value="DUF4371 DOMAIN-CONTAINING PROTEIN"/>
    <property type="match status" value="1"/>
</dbReference>
<gene>
    <name evidence="1" type="ORF">N1851_005632</name>
</gene>